<dbReference type="PANTHER" id="PTHR23213">
    <property type="entry name" value="FORMIN-RELATED"/>
    <property type="match status" value="1"/>
</dbReference>
<organism evidence="7">
    <name type="scientific">Pinus taeda</name>
    <name type="common">Loblolly pine</name>
    <dbReference type="NCBI Taxonomy" id="3352"/>
    <lineage>
        <taxon>Eukaryota</taxon>
        <taxon>Viridiplantae</taxon>
        <taxon>Streptophyta</taxon>
        <taxon>Embryophyta</taxon>
        <taxon>Tracheophyta</taxon>
        <taxon>Spermatophyta</taxon>
        <taxon>Pinopsida</taxon>
        <taxon>Pinidae</taxon>
        <taxon>Conifers I</taxon>
        <taxon>Pinales</taxon>
        <taxon>Pinaceae</taxon>
        <taxon>Pinus</taxon>
        <taxon>Pinus subgen. Pinus</taxon>
    </lineage>
</organism>
<dbReference type="EMBL" id="FJ135306">
    <property type="protein sequence ID" value="AFG56378.1"/>
    <property type="molecule type" value="Genomic_DNA"/>
</dbReference>
<dbReference type="InterPro" id="IPR027643">
    <property type="entry name" value="Formin-like_plant"/>
</dbReference>
<dbReference type="PANTHER" id="PTHR23213:SF368">
    <property type="entry name" value="HISTONE H3-K79 METHYLTRANSFERASE"/>
    <property type="match status" value="1"/>
</dbReference>
<dbReference type="EMBL" id="FJ135304">
    <property type="protein sequence ID" value="AFG56371.1"/>
    <property type="molecule type" value="Genomic_DNA"/>
</dbReference>
<evidence type="ECO:0000256" key="2">
    <source>
        <dbReference type="SAM" id="MobiDB-lite"/>
    </source>
</evidence>
<sequence>GQFQQIESQRSTTDENKGNFSKSLTSFLHQAEEKIGQLQKEEERVFLLVKEITEYFHGDSTKEEAHPLRIF</sequence>
<feature type="domain" description="FH2" evidence="3">
    <location>
        <begin position="1"/>
        <end position="71"/>
    </location>
</feature>
<dbReference type="GO" id="GO:0051015">
    <property type="term" value="F:actin filament binding"/>
    <property type="evidence" value="ECO:0007669"/>
    <property type="project" value="InterPro"/>
</dbReference>
<evidence type="ECO:0000313" key="7">
    <source>
        <dbReference type="EMBL" id="AFG56368.1"/>
    </source>
</evidence>
<evidence type="ECO:0000256" key="1">
    <source>
        <dbReference type="ARBA" id="ARBA00025793"/>
    </source>
</evidence>
<evidence type="ECO:0000313" key="12">
    <source>
        <dbReference type="EMBL" id="AFG56375.1"/>
    </source>
</evidence>
<evidence type="ECO:0000313" key="10">
    <source>
        <dbReference type="EMBL" id="AFG56372.1"/>
    </source>
</evidence>
<gene>
    <name evidence="7" type="ORF">CL3098Contig1_01</name>
</gene>
<dbReference type="EMBL" id="FJ135313">
    <property type="protein sequence ID" value="AFG56377.1"/>
    <property type="molecule type" value="Genomic_DNA"/>
</dbReference>
<evidence type="ECO:0000313" key="14">
    <source>
        <dbReference type="EMBL" id="AFG56378.1"/>
    </source>
</evidence>
<proteinExistence type="inferred from homology"/>
<evidence type="ECO:0000313" key="8">
    <source>
        <dbReference type="EMBL" id="AFG56370.1"/>
    </source>
</evidence>
<evidence type="ECO:0000313" key="9">
    <source>
        <dbReference type="EMBL" id="AFG56371.1"/>
    </source>
</evidence>
<evidence type="ECO:0000313" key="4">
    <source>
        <dbReference type="EMBL" id="AFG56363.1"/>
    </source>
</evidence>
<accession>H9W2X5</accession>
<dbReference type="EMBL" id="FJ135311">
    <property type="protein sequence ID" value="AFG56375.1"/>
    <property type="molecule type" value="Genomic_DNA"/>
</dbReference>
<feature type="compositionally biased region" description="Polar residues" evidence="2">
    <location>
        <begin position="1"/>
        <end position="11"/>
    </location>
</feature>
<dbReference type="EMBL" id="FJ135312">
    <property type="protein sequence ID" value="AFG56363.1"/>
    <property type="molecule type" value="Genomic_DNA"/>
</dbReference>
<dbReference type="EMBL" id="FJ135308">
    <property type="protein sequence ID" value="AFG56366.1"/>
    <property type="molecule type" value="Genomic_DNA"/>
</dbReference>
<dbReference type="EMBL" id="FJ135305">
    <property type="protein sequence ID" value="AFG56370.1"/>
    <property type="molecule type" value="Genomic_DNA"/>
</dbReference>
<feature type="non-terminal residue" evidence="7">
    <location>
        <position position="71"/>
    </location>
</feature>
<dbReference type="SUPFAM" id="SSF101447">
    <property type="entry name" value="Formin homology 2 domain (FH2 domain)"/>
    <property type="match status" value="1"/>
</dbReference>
<dbReference type="PROSITE" id="PS51444">
    <property type="entry name" value="FH2"/>
    <property type="match status" value="1"/>
</dbReference>
<dbReference type="InterPro" id="IPR042201">
    <property type="entry name" value="FH2_Formin_sf"/>
</dbReference>
<dbReference type="AlphaFoldDB" id="H9W2X5"/>
<dbReference type="Gene3D" id="1.20.58.2220">
    <property type="entry name" value="Formin, FH2 domain"/>
    <property type="match status" value="1"/>
</dbReference>
<evidence type="ECO:0000313" key="13">
    <source>
        <dbReference type="EMBL" id="AFG56377.1"/>
    </source>
</evidence>
<feature type="region of interest" description="Disordered" evidence="2">
    <location>
        <begin position="1"/>
        <end position="23"/>
    </location>
</feature>
<protein>
    <recommendedName>
        <fullName evidence="3">FH2 domain-containing protein</fullName>
    </recommendedName>
</protein>
<dbReference type="EMBL" id="FJ135310">
    <property type="protein sequence ID" value="AFG56373.1"/>
    <property type="molecule type" value="Genomic_DNA"/>
</dbReference>
<dbReference type="Pfam" id="PF02181">
    <property type="entry name" value="FH2"/>
    <property type="match status" value="1"/>
</dbReference>
<reference evidence="7" key="1">
    <citation type="submission" date="2008-08" db="EMBL/GenBank/DDBJ databases">
        <title>Nucleotide Diversity and Divergence in the Loblolly Pine Gene Space.</title>
        <authorList>
            <person name="Neale D.B."/>
            <person name="Wegrzyn J.L."/>
            <person name="Lee J.M."/>
            <person name="Eckert A.J."/>
            <person name="Liechty J.D."/>
            <person name="Stevens K.A."/>
            <person name="Langley C.H."/>
        </authorList>
    </citation>
    <scope>NUCLEOTIDE SEQUENCE</scope>
    <source>
        <strain evidence="8">6927</strain>
        <strain evidence="5">6928</strain>
        <strain evidence="12">6930</strain>
        <strain evidence="7">6931</strain>
        <strain evidence="9">6932</strain>
        <strain evidence="11">6935</strain>
        <strain evidence="6">6938</strain>
        <strain evidence="10">6939</strain>
        <strain evidence="14">6940</strain>
        <strain evidence="13">6941</strain>
        <strain evidence="4">6942</strain>
        <tissue evidence="7">Megagametophyte</tissue>
    </source>
</reference>
<evidence type="ECO:0000313" key="5">
    <source>
        <dbReference type="EMBL" id="AFG56365.1"/>
    </source>
</evidence>
<feature type="non-terminal residue" evidence="7">
    <location>
        <position position="1"/>
    </location>
</feature>
<dbReference type="InterPro" id="IPR015425">
    <property type="entry name" value="FH2_Formin"/>
</dbReference>
<evidence type="ECO:0000313" key="11">
    <source>
        <dbReference type="EMBL" id="AFG56373.1"/>
    </source>
</evidence>
<evidence type="ECO:0000259" key="3">
    <source>
        <dbReference type="PROSITE" id="PS51444"/>
    </source>
</evidence>
<dbReference type="GO" id="GO:0045010">
    <property type="term" value="P:actin nucleation"/>
    <property type="evidence" value="ECO:0007669"/>
    <property type="project" value="InterPro"/>
</dbReference>
<evidence type="ECO:0000313" key="6">
    <source>
        <dbReference type="EMBL" id="AFG56366.1"/>
    </source>
</evidence>
<name>H9W2X5_PINTA</name>
<dbReference type="EMBL" id="FJ135319">
    <property type="protein sequence ID" value="AFG56372.1"/>
    <property type="molecule type" value="Genomic_DNA"/>
</dbReference>
<comment type="similarity">
    <text evidence="1">Belongs to the formin-like family. Class-I subfamily.</text>
</comment>
<dbReference type="EMBL" id="FJ135314">
    <property type="protein sequence ID" value="AFG56368.1"/>
    <property type="molecule type" value="Genomic_DNA"/>
</dbReference>
<dbReference type="EMBL" id="FJ135309">
    <property type="protein sequence ID" value="AFG56365.1"/>
    <property type="molecule type" value="Genomic_DNA"/>
</dbReference>